<dbReference type="Proteomes" id="UP001596022">
    <property type="component" value="Unassembled WGS sequence"/>
</dbReference>
<evidence type="ECO:0000256" key="3">
    <source>
        <dbReference type="ARBA" id="ARBA00022475"/>
    </source>
</evidence>
<evidence type="ECO:0000313" key="10">
    <source>
        <dbReference type="Proteomes" id="UP001596022"/>
    </source>
</evidence>
<feature type="domain" description="VTT" evidence="8">
    <location>
        <begin position="26"/>
        <end position="143"/>
    </location>
</feature>
<comment type="subcellular location">
    <subcellularLocation>
        <location evidence="1">Cell membrane</location>
        <topology evidence="1">Multi-pass membrane protein</topology>
    </subcellularLocation>
</comment>
<feature type="transmembrane region" description="Helical" evidence="7">
    <location>
        <begin position="12"/>
        <end position="37"/>
    </location>
</feature>
<reference evidence="10" key="1">
    <citation type="journal article" date="2019" name="Int. J. Syst. Evol. Microbiol.">
        <title>The Global Catalogue of Microorganisms (GCM) 10K type strain sequencing project: providing services to taxonomists for standard genome sequencing and annotation.</title>
        <authorList>
            <consortium name="The Broad Institute Genomics Platform"/>
            <consortium name="The Broad Institute Genome Sequencing Center for Infectious Disease"/>
            <person name="Wu L."/>
            <person name="Ma J."/>
        </authorList>
    </citation>
    <scope>NUCLEOTIDE SEQUENCE [LARGE SCALE GENOMIC DNA]</scope>
    <source>
        <strain evidence="10">CGMCC 1.16306</strain>
    </source>
</reference>
<evidence type="ECO:0000256" key="1">
    <source>
        <dbReference type="ARBA" id="ARBA00004651"/>
    </source>
</evidence>
<dbReference type="InterPro" id="IPR051311">
    <property type="entry name" value="DedA_domain"/>
</dbReference>
<dbReference type="Pfam" id="PF09335">
    <property type="entry name" value="VTT_dom"/>
    <property type="match status" value="1"/>
</dbReference>
<dbReference type="PANTHER" id="PTHR42709">
    <property type="entry name" value="ALKALINE PHOSPHATASE LIKE PROTEIN"/>
    <property type="match status" value="1"/>
</dbReference>
<gene>
    <name evidence="9" type="ORF">ACFO4N_06300</name>
</gene>
<organism evidence="9 10">
    <name type="scientific">Camelliibacillus cellulosilyticus</name>
    <dbReference type="NCBI Taxonomy" id="2174486"/>
    <lineage>
        <taxon>Bacteria</taxon>
        <taxon>Bacillati</taxon>
        <taxon>Bacillota</taxon>
        <taxon>Bacilli</taxon>
        <taxon>Bacillales</taxon>
        <taxon>Sporolactobacillaceae</taxon>
        <taxon>Camelliibacillus</taxon>
    </lineage>
</organism>
<keyword evidence="3" id="KW-1003">Cell membrane</keyword>
<dbReference type="EMBL" id="JBHSFW010000001">
    <property type="protein sequence ID" value="MFC4618341.1"/>
    <property type="molecule type" value="Genomic_DNA"/>
</dbReference>
<dbReference type="PANTHER" id="PTHR42709:SF6">
    <property type="entry name" value="UNDECAPRENYL PHOSPHATE TRANSPORTER A"/>
    <property type="match status" value="1"/>
</dbReference>
<feature type="transmembrane region" description="Helical" evidence="7">
    <location>
        <begin position="43"/>
        <end position="68"/>
    </location>
</feature>
<sequence>MLEWISGLGMIGLFITMFLEGASVPFPGIIVVLAYGYVMNLSLLEIILLALAMSAFYSLASMIPYILAYKLEVMIPKRIKKGLDKAKTWFKKYGEWSIAFTRPFGVGNYISFVAGIAKVHPVRFICLTFIGIFPWALGILLVGNDTIPAIQRLL</sequence>
<feature type="transmembrane region" description="Helical" evidence="7">
    <location>
        <begin position="124"/>
        <end position="143"/>
    </location>
</feature>
<dbReference type="InterPro" id="IPR032816">
    <property type="entry name" value="VTT_dom"/>
</dbReference>
<comment type="caution">
    <text evidence="9">The sequence shown here is derived from an EMBL/GenBank/DDBJ whole genome shotgun (WGS) entry which is preliminary data.</text>
</comment>
<keyword evidence="4 7" id="KW-0812">Transmembrane</keyword>
<comment type="similarity">
    <text evidence="2">Belongs to the DedA family.</text>
</comment>
<evidence type="ECO:0000256" key="2">
    <source>
        <dbReference type="ARBA" id="ARBA00010792"/>
    </source>
</evidence>
<evidence type="ECO:0000259" key="8">
    <source>
        <dbReference type="Pfam" id="PF09335"/>
    </source>
</evidence>
<keyword evidence="6 7" id="KW-0472">Membrane</keyword>
<evidence type="ECO:0000256" key="5">
    <source>
        <dbReference type="ARBA" id="ARBA00022989"/>
    </source>
</evidence>
<evidence type="ECO:0000256" key="4">
    <source>
        <dbReference type="ARBA" id="ARBA00022692"/>
    </source>
</evidence>
<evidence type="ECO:0000256" key="7">
    <source>
        <dbReference type="SAM" id="Phobius"/>
    </source>
</evidence>
<proteinExistence type="inferred from homology"/>
<evidence type="ECO:0000313" key="9">
    <source>
        <dbReference type="EMBL" id="MFC4618341.1"/>
    </source>
</evidence>
<keyword evidence="10" id="KW-1185">Reference proteome</keyword>
<evidence type="ECO:0000256" key="6">
    <source>
        <dbReference type="ARBA" id="ARBA00023136"/>
    </source>
</evidence>
<protein>
    <submittedName>
        <fullName evidence="9">DedA family protein</fullName>
    </submittedName>
</protein>
<accession>A0ABV9GJT6</accession>
<name>A0ABV9GJT6_9BACL</name>
<keyword evidence="5 7" id="KW-1133">Transmembrane helix</keyword>